<evidence type="ECO:0000256" key="1">
    <source>
        <dbReference type="ARBA" id="ARBA00006700"/>
    </source>
</evidence>
<dbReference type="AlphaFoldDB" id="A0AAD9HYA9"/>
<protein>
    <recommendedName>
        <fullName evidence="4">Large ribosomal subunit protein uL23m</fullName>
    </recommendedName>
</protein>
<dbReference type="GO" id="GO:0005762">
    <property type="term" value="C:mitochondrial large ribosomal subunit"/>
    <property type="evidence" value="ECO:0007669"/>
    <property type="project" value="TreeGrafter"/>
</dbReference>
<keyword evidence="2" id="KW-0689">Ribosomal protein</keyword>
<organism evidence="6 7">
    <name type="scientific">Phyllachora maydis</name>
    <dbReference type="NCBI Taxonomy" id="1825666"/>
    <lineage>
        <taxon>Eukaryota</taxon>
        <taxon>Fungi</taxon>
        <taxon>Dikarya</taxon>
        <taxon>Ascomycota</taxon>
        <taxon>Pezizomycotina</taxon>
        <taxon>Sordariomycetes</taxon>
        <taxon>Sordariomycetidae</taxon>
        <taxon>Phyllachorales</taxon>
        <taxon>Phyllachoraceae</taxon>
        <taxon>Phyllachora</taxon>
    </lineage>
</organism>
<accession>A0AAD9HYA9</accession>
<dbReference type="PANTHER" id="PTHR12059:SF5">
    <property type="entry name" value="LARGE RIBOSOMAL SUBUNIT PROTEIN UL23M"/>
    <property type="match status" value="1"/>
</dbReference>
<evidence type="ECO:0000256" key="4">
    <source>
        <dbReference type="ARBA" id="ARBA00039977"/>
    </source>
</evidence>
<name>A0AAD9HYA9_9PEZI</name>
<dbReference type="GO" id="GO:0032543">
    <property type="term" value="P:mitochondrial translation"/>
    <property type="evidence" value="ECO:0007669"/>
    <property type="project" value="TreeGrafter"/>
</dbReference>
<comment type="similarity">
    <text evidence="1">Belongs to the universal ribosomal protein uL23 family.</text>
</comment>
<feature type="region of interest" description="Disordered" evidence="5">
    <location>
        <begin position="199"/>
        <end position="234"/>
    </location>
</feature>
<keyword evidence="7" id="KW-1185">Reference proteome</keyword>
<evidence type="ECO:0000256" key="2">
    <source>
        <dbReference type="ARBA" id="ARBA00022980"/>
    </source>
</evidence>
<evidence type="ECO:0000313" key="6">
    <source>
        <dbReference type="EMBL" id="KAK2066972.1"/>
    </source>
</evidence>
<dbReference type="Gene3D" id="3.30.70.330">
    <property type="match status" value="1"/>
</dbReference>
<dbReference type="Proteomes" id="UP001217918">
    <property type="component" value="Unassembled WGS sequence"/>
</dbReference>
<dbReference type="InterPro" id="IPR013025">
    <property type="entry name" value="Ribosomal_uL23-like"/>
</dbReference>
<dbReference type="PANTHER" id="PTHR12059">
    <property type="entry name" value="RIBOSOMAL PROTEIN L23-RELATED"/>
    <property type="match status" value="1"/>
</dbReference>
<gene>
    <name evidence="6" type="ORF">P8C59_000747</name>
</gene>
<dbReference type="InterPro" id="IPR012677">
    <property type="entry name" value="Nucleotide-bd_a/b_plait_sf"/>
</dbReference>
<comment type="caution">
    <text evidence="6">The sequence shown here is derived from an EMBL/GenBank/DDBJ whole genome shotgun (WGS) entry which is preliminary data.</text>
</comment>
<evidence type="ECO:0000256" key="5">
    <source>
        <dbReference type="SAM" id="MobiDB-lite"/>
    </source>
</evidence>
<proteinExistence type="inferred from homology"/>
<dbReference type="EMBL" id="JAQQPM010000001">
    <property type="protein sequence ID" value="KAK2066972.1"/>
    <property type="molecule type" value="Genomic_DNA"/>
</dbReference>
<reference evidence="6" key="1">
    <citation type="journal article" date="2023" name="Mol. Plant Microbe Interact.">
        <title>Elucidating the Obligate Nature and Biological Capacity of an Invasive Fungal Corn Pathogen.</title>
        <authorList>
            <person name="MacCready J.S."/>
            <person name="Roggenkamp E.M."/>
            <person name="Gdanetz K."/>
            <person name="Chilvers M.I."/>
        </authorList>
    </citation>
    <scope>NUCLEOTIDE SEQUENCE</scope>
    <source>
        <strain evidence="6">PM02</strain>
    </source>
</reference>
<feature type="compositionally biased region" description="Basic and acidic residues" evidence="5">
    <location>
        <begin position="199"/>
        <end position="214"/>
    </location>
</feature>
<dbReference type="SUPFAM" id="SSF54189">
    <property type="entry name" value="Ribosomal proteins S24e, L23 and L15e"/>
    <property type="match status" value="1"/>
</dbReference>
<evidence type="ECO:0000313" key="7">
    <source>
        <dbReference type="Proteomes" id="UP001217918"/>
    </source>
</evidence>
<keyword evidence="3" id="KW-0687">Ribonucleoprotein</keyword>
<dbReference type="Pfam" id="PF00276">
    <property type="entry name" value="Ribosomal_L23"/>
    <property type="match status" value="1"/>
</dbReference>
<dbReference type="GO" id="GO:0003735">
    <property type="term" value="F:structural constituent of ribosome"/>
    <property type="evidence" value="ECO:0007669"/>
    <property type="project" value="InterPro"/>
</dbReference>
<sequence>MAAQAGKAAGMVAAPLARNFTRGGTEVYLPNHVITMIRPKKHQAPNLATFHVPLTFNKLDMRDYLFHVYNVRTTGMRSYINQKAPQRKGGHRGRWYRPQSVKFMIAELERPFVWPDPPAEDAREAFDYGVFKETQKWREVTHDEQLVRNRGEIQLRTEKDEGDERRKLAEMADAYRSGKLEWKNNVALDEIWERVRNDVPDERAVESAREEKAADSVVMEQEDKKTGGFKSKKR</sequence>
<evidence type="ECO:0000256" key="3">
    <source>
        <dbReference type="ARBA" id="ARBA00023274"/>
    </source>
</evidence>
<dbReference type="InterPro" id="IPR012678">
    <property type="entry name" value="Ribosomal_uL23/eL15/eS24_sf"/>
</dbReference>